<dbReference type="GO" id="GO:0051539">
    <property type="term" value="F:4 iron, 4 sulfur cluster binding"/>
    <property type="evidence" value="ECO:0007669"/>
    <property type="project" value="UniProtKB-KW"/>
</dbReference>
<dbReference type="PANTHER" id="PTHR11135:SF1">
    <property type="entry name" value="PROTEIN YHCC"/>
    <property type="match status" value="1"/>
</dbReference>
<evidence type="ECO:0000313" key="9">
    <source>
        <dbReference type="Proteomes" id="UP000649345"/>
    </source>
</evidence>
<dbReference type="InterPro" id="IPR058240">
    <property type="entry name" value="rSAM_sf"/>
</dbReference>
<evidence type="ECO:0000256" key="3">
    <source>
        <dbReference type="ARBA" id="ARBA00022691"/>
    </source>
</evidence>
<keyword evidence="3" id="KW-0949">S-adenosyl-L-methionine</keyword>
<dbReference type="SUPFAM" id="SSF102114">
    <property type="entry name" value="Radical SAM enzymes"/>
    <property type="match status" value="1"/>
</dbReference>
<comment type="cofactor">
    <cofactor evidence="1">
        <name>[4Fe-4S] cluster</name>
        <dbReference type="ChEBI" id="CHEBI:49883"/>
    </cofactor>
</comment>
<comment type="caution">
    <text evidence="8">The sequence shown here is derived from an EMBL/GenBank/DDBJ whole genome shotgun (WGS) entry which is preliminary data.</text>
</comment>
<keyword evidence="5" id="KW-0408">Iron</keyword>
<keyword evidence="4" id="KW-0479">Metal-binding</keyword>
<dbReference type="Proteomes" id="UP000649345">
    <property type="component" value="Unassembled WGS sequence"/>
</dbReference>
<name>A0A923LA09_9FIRM</name>
<dbReference type="RefSeq" id="WP_186873365.1">
    <property type="nucleotide sequence ID" value="NZ_JACOOR010000002.1"/>
</dbReference>
<proteinExistence type="predicted"/>
<dbReference type="GO" id="GO:0003824">
    <property type="term" value="F:catalytic activity"/>
    <property type="evidence" value="ECO:0007669"/>
    <property type="project" value="InterPro"/>
</dbReference>
<dbReference type="EMBL" id="JACOOR010000002">
    <property type="protein sequence ID" value="MBC5658695.1"/>
    <property type="molecule type" value="Genomic_DNA"/>
</dbReference>
<evidence type="ECO:0000256" key="2">
    <source>
        <dbReference type="ARBA" id="ARBA00022485"/>
    </source>
</evidence>
<evidence type="ECO:0000256" key="6">
    <source>
        <dbReference type="ARBA" id="ARBA00023014"/>
    </source>
</evidence>
<dbReference type="InterPro" id="IPR005911">
    <property type="entry name" value="YhcC-like"/>
</dbReference>
<dbReference type="SFLD" id="SFLDG01082">
    <property type="entry name" value="B12-binding_domain_containing"/>
    <property type="match status" value="1"/>
</dbReference>
<organism evidence="8 9">
    <name type="scientific">Anaerosacchariphilus hominis</name>
    <dbReference type="NCBI Taxonomy" id="2763017"/>
    <lineage>
        <taxon>Bacteria</taxon>
        <taxon>Bacillati</taxon>
        <taxon>Bacillota</taxon>
        <taxon>Clostridia</taxon>
        <taxon>Lachnospirales</taxon>
        <taxon>Lachnospiraceae</taxon>
        <taxon>Anaerosacchariphilus</taxon>
    </lineage>
</organism>
<dbReference type="NCBIfam" id="TIGR01212">
    <property type="entry name" value="TIGR01212 family radical SAM protein"/>
    <property type="match status" value="1"/>
</dbReference>
<dbReference type="GO" id="GO:0046872">
    <property type="term" value="F:metal ion binding"/>
    <property type="evidence" value="ECO:0007669"/>
    <property type="project" value="UniProtKB-KW"/>
</dbReference>
<dbReference type="Pfam" id="PF04055">
    <property type="entry name" value="Radical_SAM"/>
    <property type="match status" value="1"/>
</dbReference>
<dbReference type="InterPro" id="IPR032432">
    <property type="entry name" value="Radical_SAM_C"/>
</dbReference>
<dbReference type="CDD" id="cd01335">
    <property type="entry name" value="Radical_SAM"/>
    <property type="match status" value="1"/>
</dbReference>
<protein>
    <submittedName>
        <fullName evidence="8">TIGR01212 family radical SAM protein</fullName>
    </submittedName>
</protein>
<gene>
    <name evidence="8" type="ORF">H8S44_02760</name>
</gene>
<evidence type="ECO:0000256" key="4">
    <source>
        <dbReference type="ARBA" id="ARBA00022723"/>
    </source>
</evidence>
<dbReference type="InterPro" id="IPR039661">
    <property type="entry name" value="ELP3"/>
</dbReference>
<evidence type="ECO:0000256" key="1">
    <source>
        <dbReference type="ARBA" id="ARBA00001966"/>
    </source>
</evidence>
<dbReference type="InterPro" id="IPR007197">
    <property type="entry name" value="rSAM"/>
</dbReference>
<dbReference type="Pfam" id="PF16199">
    <property type="entry name" value="Radical_SAM_C"/>
    <property type="match status" value="1"/>
</dbReference>
<evidence type="ECO:0000259" key="7">
    <source>
        <dbReference type="PROSITE" id="PS51918"/>
    </source>
</evidence>
<sequence>MAEARYRSLNDAVRERFGEKLYKLTLNAGCSCPNRDGKLGTRGCIFCSAGGSGEFASSAALSVSEQIEDAKARLSGKRPVNRYIAYFQAYTNTYAPAEYLRPIFLEAITRPEVAVLSIATRPDCLEPEILELLGELNRIKPVWVELGLQTIHEDTARFIRRGYPLAVFERAMEELHARGIETVVHVILGLPGETPERMLDTVRFVSASTASGIKLQLLHVLKGTDLASYYENPGFSVLSEEAYVDLVIRCLEVCRPDLVIHRLTGDGPKDLLMAPLWSQAKRQVLNHIHRELKIRDTFQGRLWEPAGREI</sequence>
<dbReference type="PANTHER" id="PTHR11135">
    <property type="entry name" value="HISTONE ACETYLTRANSFERASE-RELATED"/>
    <property type="match status" value="1"/>
</dbReference>
<dbReference type="InterPro" id="IPR023404">
    <property type="entry name" value="rSAM_horseshoe"/>
</dbReference>
<keyword evidence="6" id="KW-0411">Iron-sulfur</keyword>
<evidence type="ECO:0000313" key="8">
    <source>
        <dbReference type="EMBL" id="MBC5658695.1"/>
    </source>
</evidence>
<reference evidence="8" key="1">
    <citation type="submission" date="2020-08" db="EMBL/GenBank/DDBJ databases">
        <title>Genome public.</title>
        <authorList>
            <person name="Liu C."/>
            <person name="Sun Q."/>
        </authorList>
    </citation>
    <scope>NUCLEOTIDE SEQUENCE</scope>
    <source>
        <strain evidence="8">NSJ-68</strain>
    </source>
</reference>
<dbReference type="SMART" id="SM00729">
    <property type="entry name" value="Elp3"/>
    <property type="match status" value="1"/>
</dbReference>
<accession>A0A923LA09</accession>
<dbReference type="InterPro" id="IPR006638">
    <property type="entry name" value="Elp3/MiaA/NifB-like_rSAM"/>
</dbReference>
<keyword evidence="9" id="KW-1185">Reference proteome</keyword>
<dbReference type="PROSITE" id="PS51918">
    <property type="entry name" value="RADICAL_SAM"/>
    <property type="match status" value="1"/>
</dbReference>
<dbReference type="AlphaFoldDB" id="A0A923LA09"/>
<evidence type="ECO:0000256" key="5">
    <source>
        <dbReference type="ARBA" id="ARBA00023004"/>
    </source>
</evidence>
<dbReference type="SFLD" id="SFLDS00029">
    <property type="entry name" value="Radical_SAM"/>
    <property type="match status" value="1"/>
</dbReference>
<dbReference type="SFLD" id="SFLDG01086">
    <property type="entry name" value="elongater_protein-like"/>
    <property type="match status" value="1"/>
</dbReference>
<feature type="domain" description="Radical SAM core" evidence="7">
    <location>
        <begin position="16"/>
        <end position="257"/>
    </location>
</feature>
<keyword evidence="2" id="KW-0004">4Fe-4S</keyword>
<dbReference type="Gene3D" id="3.80.30.20">
    <property type="entry name" value="tm_1862 like domain"/>
    <property type="match status" value="1"/>
</dbReference>
<dbReference type="SFLD" id="SFLDG01091">
    <property type="entry name" value="uncharacterized_CHP01210-like"/>
    <property type="match status" value="1"/>
</dbReference>